<accession>A0AAX2H007</accession>
<dbReference type="Proteomes" id="UP000215539">
    <property type="component" value="Chromosome 1"/>
</dbReference>
<evidence type="ECO:0000313" key="1">
    <source>
        <dbReference type="EMBL" id="AMD84539.1"/>
    </source>
</evidence>
<dbReference type="AlphaFoldDB" id="A0AAX2H007"/>
<reference evidence="1 3" key="1">
    <citation type="submission" date="2016-02" db="EMBL/GenBank/DDBJ databases">
        <authorList>
            <person name="Holder M.E."/>
            <person name="Ajami N.J."/>
            <person name="Petrosino J.F."/>
        </authorList>
    </citation>
    <scope>NUCLEOTIDE SEQUENCE [LARGE SCALE GENOMIC DNA]</scope>
    <source>
        <strain evidence="1 3">CCUG 32990</strain>
    </source>
</reference>
<evidence type="ECO:0000313" key="2">
    <source>
        <dbReference type="EMBL" id="SNV09481.1"/>
    </source>
</evidence>
<dbReference type="Proteomes" id="UP000065822">
    <property type="component" value="Chromosome"/>
</dbReference>
<evidence type="ECO:0000313" key="4">
    <source>
        <dbReference type="Proteomes" id="UP000215539"/>
    </source>
</evidence>
<keyword evidence="3" id="KW-1185">Reference proteome</keyword>
<gene>
    <name evidence="1" type="ORF">AXF12_02785</name>
    <name evidence="2" type="ORF">SAMEA44541418_01183</name>
</gene>
<reference evidence="2 4" key="2">
    <citation type="submission" date="2017-06" db="EMBL/GenBank/DDBJ databases">
        <authorList>
            <consortium name="Pathogen Informatics"/>
        </authorList>
    </citation>
    <scope>NUCLEOTIDE SEQUENCE [LARGE SCALE GENOMIC DNA]</scope>
    <source>
        <strain evidence="2 4">NCTC12947</strain>
    </source>
</reference>
<dbReference type="EMBL" id="CP014227">
    <property type="protein sequence ID" value="AMD84539.1"/>
    <property type="molecule type" value="Genomic_DNA"/>
</dbReference>
<dbReference type="KEGG" id="chg:AXF12_02785"/>
<name>A0AAX2H007_9FLAO</name>
<proteinExistence type="predicted"/>
<sequence length="326" mass="38037">MRYKLFIIISLMTLSAVAQKKSDRQNDGLRGNVKSVVYDLYGYTYDSQGSIIAHFEDKGARKFIHKYVGDSYAEIVEVDKKGTPIETEIRLFDKAGHSILNDWDLMVKGTYSEKKDAKGNVTERLWLHKNKALEAKVSYLYDAQGNITMLKIYTEEETYPYYQFKYNSEGKLIAWHIIRPSNKQWQDITYHPSGNIAKDVSYDPKGKLNSSTHYTYNSKGQLIQELFTMVNHKNVKETDITLYKYDSKGNNIEIKHIEEGKTRAITTMKYNTQGDMTEMVLNDISGHTKDIITYVYKYDSHNNWIEEKEYKNGKEKSITKRTIKYY</sequence>
<protein>
    <submittedName>
        <fullName evidence="2">YD repeat (Two copies)</fullName>
    </submittedName>
</protein>
<organism evidence="2 4">
    <name type="scientific">Capnocytophaga haemolytica</name>
    <dbReference type="NCBI Taxonomy" id="45243"/>
    <lineage>
        <taxon>Bacteria</taxon>
        <taxon>Pseudomonadati</taxon>
        <taxon>Bacteroidota</taxon>
        <taxon>Flavobacteriia</taxon>
        <taxon>Flavobacteriales</taxon>
        <taxon>Flavobacteriaceae</taxon>
        <taxon>Capnocytophaga</taxon>
    </lineage>
</organism>
<dbReference type="EMBL" id="LT906449">
    <property type="protein sequence ID" value="SNV09481.1"/>
    <property type="molecule type" value="Genomic_DNA"/>
</dbReference>
<evidence type="ECO:0000313" key="3">
    <source>
        <dbReference type="Proteomes" id="UP000065822"/>
    </source>
</evidence>
<dbReference type="Gene3D" id="2.180.10.10">
    <property type="entry name" value="RHS repeat-associated core"/>
    <property type="match status" value="1"/>
</dbReference>
<dbReference type="RefSeq" id="WP_066428123.1">
    <property type="nucleotide sequence ID" value="NZ_CP014227.1"/>
</dbReference>